<dbReference type="SUPFAM" id="SSF56219">
    <property type="entry name" value="DNase I-like"/>
    <property type="match status" value="1"/>
</dbReference>
<evidence type="ECO:0000313" key="2">
    <source>
        <dbReference type="EMBL" id="TDQ77032.1"/>
    </source>
</evidence>
<sequence>MLLYLSYERNKKQWNMRILILSVVCGIACLLLAFRSKGTVQHSLVPSVLPLPEMSFGEIDVLTYNIAGLPQWISSAETPRESSIVSIGQKINRFDLVNIQEDFNYNKFLYRDNEHRYRTSNMGGVPFGDGLTTLSNYPIIKFERIAWEDCNGADCLTPKGFSYARVELAKGVFLDVYNVHATAQDDIQATRARRANLQQLALFVEEHSACQPILLMGDFNAHYAFEREWIKEFQEKVDVIDSWVLLQNDGFFPEVVDEFNAQPALNVTNGCESIDKIYFRNSDRLLLHPTSYQVEHDLFQNELGQPLSDHCAISLKLCWQSVK</sequence>
<gene>
    <name evidence="2" type="ORF">CLV99_2426</name>
</gene>
<comment type="caution">
    <text evidence="2">The sequence shown here is derived from an EMBL/GenBank/DDBJ whole genome shotgun (WGS) entry which is preliminary data.</text>
</comment>
<dbReference type="EMBL" id="SNYV01000014">
    <property type="protein sequence ID" value="TDQ77032.1"/>
    <property type="molecule type" value="Genomic_DNA"/>
</dbReference>
<dbReference type="Gene3D" id="3.60.10.10">
    <property type="entry name" value="Endonuclease/exonuclease/phosphatase"/>
    <property type="match status" value="1"/>
</dbReference>
<dbReference type="OrthoDB" id="7316663at2"/>
<dbReference type="AlphaFoldDB" id="A0A4R6WFF1"/>
<dbReference type="GO" id="GO:0004767">
    <property type="term" value="F:sphingomyelin phosphodiesterase activity"/>
    <property type="evidence" value="ECO:0007669"/>
    <property type="project" value="InterPro"/>
</dbReference>
<organism evidence="2 3">
    <name type="scientific">Sphingobacterium yanglingense</name>
    <dbReference type="NCBI Taxonomy" id="1437280"/>
    <lineage>
        <taxon>Bacteria</taxon>
        <taxon>Pseudomonadati</taxon>
        <taxon>Bacteroidota</taxon>
        <taxon>Sphingobacteriia</taxon>
        <taxon>Sphingobacteriales</taxon>
        <taxon>Sphingobacteriaceae</taxon>
        <taxon>Sphingobacterium</taxon>
    </lineage>
</organism>
<dbReference type="GO" id="GO:0004527">
    <property type="term" value="F:exonuclease activity"/>
    <property type="evidence" value="ECO:0007669"/>
    <property type="project" value="UniProtKB-KW"/>
</dbReference>
<dbReference type="PANTHER" id="PTHR16320">
    <property type="entry name" value="SPHINGOMYELINASE FAMILY MEMBER"/>
    <property type="match status" value="1"/>
</dbReference>
<keyword evidence="2" id="KW-0255">Endonuclease</keyword>
<proteinExistence type="predicted"/>
<feature type="domain" description="Endonuclease/exonuclease/phosphatase" evidence="1">
    <location>
        <begin position="62"/>
        <end position="281"/>
    </location>
</feature>
<reference evidence="2 3" key="1">
    <citation type="submission" date="2019-03" db="EMBL/GenBank/DDBJ databases">
        <title>Genomic Encyclopedia of Archaeal and Bacterial Type Strains, Phase II (KMG-II): from individual species to whole genera.</title>
        <authorList>
            <person name="Goeker M."/>
        </authorList>
    </citation>
    <scope>NUCLEOTIDE SEQUENCE [LARGE SCALE GENOMIC DNA]</scope>
    <source>
        <strain evidence="2 3">DSM 28353</strain>
    </source>
</reference>
<protein>
    <submittedName>
        <fullName evidence="2">Endonuclease/exonuclease/phosphatase family protein</fullName>
    </submittedName>
</protein>
<dbReference type="InterPro" id="IPR005135">
    <property type="entry name" value="Endo/exonuclease/phosphatase"/>
</dbReference>
<evidence type="ECO:0000313" key="3">
    <source>
        <dbReference type="Proteomes" id="UP000295292"/>
    </source>
</evidence>
<keyword evidence="2" id="KW-0540">Nuclease</keyword>
<dbReference type="InterPro" id="IPR036691">
    <property type="entry name" value="Endo/exonu/phosph_ase_sf"/>
</dbReference>
<dbReference type="Proteomes" id="UP000295292">
    <property type="component" value="Unassembled WGS sequence"/>
</dbReference>
<name>A0A4R6WFF1_9SPHI</name>
<dbReference type="GO" id="GO:0005737">
    <property type="term" value="C:cytoplasm"/>
    <property type="evidence" value="ECO:0007669"/>
    <property type="project" value="TreeGrafter"/>
</dbReference>
<accession>A0A4R6WFF1</accession>
<evidence type="ECO:0000259" key="1">
    <source>
        <dbReference type="Pfam" id="PF03372"/>
    </source>
</evidence>
<dbReference type="PANTHER" id="PTHR16320:SF1">
    <property type="entry name" value="SPHINGOMYELINASE DDB_G0288017"/>
    <property type="match status" value="1"/>
</dbReference>
<dbReference type="InterPro" id="IPR038772">
    <property type="entry name" value="Sph/SMPD2-like"/>
</dbReference>
<keyword evidence="2" id="KW-0378">Hydrolase</keyword>
<dbReference type="GO" id="GO:0004519">
    <property type="term" value="F:endonuclease activity"/>
    <property type="evidence" value="ECO:0007669"/>
    <property type="project" value="UniProtKB-KW"/>
</dbReference>
<keyword evidence="3" id="KW-1185">Reference proteome</keyword>
<dbReference type="Pfam" id="PF03372">
    <property type="entry name" value="Exo_endo_phos"/>
    <property type="match status" value="1"/>
</dbReference>
<keyword evidence="2" id="KW-0269">Exonuclease</keyword>